<comment type="similarity">
    <text evidence="7">Belongs to the transglycosylase MltG family.</text>
</comment>
<feature type="compositionally biased region" description="Basic and acidic residues" evidence="8">
    <location>
        <begin position="15"/>
        <end position="25"/>
    </location>
</feature>
<keyword evidence="3 7" id="KW-1133">Transmembrane helix</keyword>
<keyword evidence="10" id="KW-1185">Reference proteome</keyword>
<evidence type="ECO:0000256" key="1">
    <source>
        <dbReference type="ARBA" id="ARBA00022475"/>
    </source>
</evidence>
<dbReference type="EMBL" id="JNVU01000020">
    <property type="protein sequence ID" value="KEI44776.1"/>
    <property type="molecule type" value="Genomic_DNA"/>
</dbReference>
<dbReference type="Proteomes" id="UP000031419">
    <property type="component" value="Unassembled WGS sequence"/>
</dbReference>
<dbReference type="GO" id="GO:0009252">
    <property type="term" value="P:peptidoglycan biosynthetic process"/>
    <property type="evidence" value="ECO:0007669"/>
    <property type="project" value="UniProtKB-UniRule"/>
</dbReference>
<organism evidence="9 10">
    <name type="scientific">Saccharopolyspora rectivirgula</name>
    <dbReference type="NCBI Taxonomy" id="28042"/>
    <lineage>
        <taxon>Bacteria</taxon>
        <taxon>Bacillati</taxon>
        <taxon>Actinomycetota</taxon>
        <taxon>Actinomycetes</taxon>
        <taxon>Pseudonocardiales</taxon>
        <taxon>Pseudonocardiaceae</taxon>
        <taxon>Saccharopolyspora</taxon>
    </lineage>
</organism>
<dbReference type="STRING" id="28042.GU90_08325"/>
<evidence type="ECO:0000313" key="9">
    <source>
        <dbReference type="EMBL" id="KEI44776.1"/>
    </source>
</evidence>
<feature type="transmembrane region" description="Helical" evidence="7">
    <location>
        <begin position="33"/>
        <end position="54"/>
    </location>
</feature>
<evidence type="ECO:0000256" key="3">
    <source>
        <dbReference type="ARBA" id="ARBA00022989"/>
    </source>
</evidence>
<comment type="subcellular location">
    <subcellularLocation>
        <location evidence="7">Cell membrane</location>
        <topology evidence="7">Single-pass membrane protein</topology>
    </subcellularLocation>
</comment>
<dbReference type="OrthoDB" id="9814591at2"/>
<evidence type="ECO:0000256" key="6">
    <source>
        <dbReference type="ARBA" id="ARBA00023316"/>
    </source>
</evidence>
<dbReference type="GO" id="GO:0005886">
    <property type="term" value="C:plasma membrane"/>
    <property type="evidence" value="ECO:0007669"/>
    <property type="project" value="UniProtKB-SubCell"/>
</dbReference>
<keyword evidence="1 7" id="KW-1003">Cell membrane</keyword>
<dbReference type="EC" id="4.2.2.29" evidence="7"/>
<keyword evidence="2 7" id="KW-0812">Transmembrane</keyword>
<comment type="caution">
    <text evidence="9">The sequence shown here is derived from an EMBL/GenBank/DDBJ whole genome shotgun (WGS) entry which is preliminary data.</text>
</comment>
<dbReference type="HAMAP" id="MF_02065">
    <property type="entry name" value="MltG"/>
    <property type="match status" value="1"/>
</dbReference>
<proteinExistence type="inferred from homology"/>
<dbReference type="RefSeq" id="WP_029720280.1">
    <property type="nucleotide sequence ID" value="NZ_JNVU01000020.1"/>
</dbReference>
<dbReference type="GO" id="GO:0071555">
    <property type="term" value="P:cell wall organization"/>
    <property type="evidence" value="ECO:0007669"/>
    <property type="project" value="UniProtKB-KW"/>
</dbReference>
<dbReference type="NCBIfam" id="TIGR00247">
    <property type="entry name" value="endolytic transglycosylase MltG"/>
    <property type="match status" value="1"/>
</dbReference>
<reference evidence="9 10" key="1">
    <citation type="submission" date="2014-06" db="EMBL/GenBank/DDBJ databases">
        <title>Saccharopolyspora rectivirgula DSM-43113 Genome sequencing.</title>
        <authorList>
            <person name="Barrera C."/>
            <person name="Millon L."/>
            <person name="Rognon B."/>
            <person name="Zaugg C."/>
            <person name="Monod M."/>
        </authorList>
    </citation>
    <scope>NUCLEOTIDE SEQUENCE [LARGE SCALE GENOMIC DNA]</scope>
    <source>
        <strain evidence="9 10">DSM 43113</strain>
    </source>
</reference>
<dbReference type="Pfam" id="PF02618">
    <property type="entry name" value="YceG"/>
    <property type="match status" value="1"/>
</dbReference>
<comment type="catalytic activity">
    <reaction evidence="7">
        <text>a peptidoglycan chain = a peptidoglycan chain with N-acetyl-1,6-anhydromuramyl-[peptide] at the reducing end + a peptidoglycan chain with N-acetylglucosamine at the non-reducing end.</text>
        <dbReference type="EC" id="4.2.2.29"/>
    </reaction>
</comment>
<dbReference type="GO" id="GO:0008932">
    <property type="term" value="F:lytic endotransglycosylase activity"/>
    <property type="evidence" value="ECO:0007669"/>
    <property type="project" value="UniProtKB-UniRule"/>
</dbReference>
<evidence type="ECO:0000256" key="2">
    <source>
        <dbReference type="ARBA" id="ARBA00022692"/>
    </source>
</evidence>
<dbReference type="eggNOG" id="COG1559">
    <property type="taxonomic scope" value="Bacteria"/>
</dbReference>
<evidence type="ECO:0000256" key="4">
    <source>
        <dbReference type="ARBA" id="ARBA00023136"/>
    </source>
</evidence>
<accession>A0A073AZN2</accession>
<sequence length="400" mass="43027">MNDDLGLFADDPAEPLERPSDPEQFRRRKRRRMVTAVAGIFVLLLVGGGVLYGASQLMGIGSYEDYDGPGTGEVVIEVESGDTVSAIGSTLAEKDVVASAKAFVEAAKNHPGINGIQPGFYLMRAQMSGAAAVERIMSPEAKVGRVEVRGGMRLEDQLAPDGKTTPGVLTRLAEATCVGTNGDCTTSEEMHRVAETADLAALGVPEWALEEASQAEPHRRLEGLIMPGVYDVRPGESAEQVLREVITSSAAVMEAAGLPQAAEETGYSPYEVLIIASLVQSEGIEGDFTKISRVIYNRLEPPAMQLGLDSTINYPLDKPSLLTKAEDRQRPGPYNTYLNYGLPPTPISAASKEAIAAALKPADGPWKYFVKCYPDGTSCFAETQEEHENYIREAQERGAF</sequence>
<evidence type="ECO:0000256" key="7">
    <source>
        <dbReference type="HAMAP-Rule" id="MF_02065"/>
    </source>
</evidence>
<feature type="region of interest" description="Disordered" evidence="8">
    <location>
        <begin position="1"/>
        <end position="28"/>
    </location>
</feature>
<keyword evidence="5 7" id="KW-0456">Lyase</keyword>
<keyword evidence="4 7" id="KW-0472">Membrane</keyword>
<name>A0A073AZN2_9PSEU</name>
<dbReference type="Gene3D" id="3.30.1490.480">
    <property type="entry name" value="Endolytic murein transglycosylase"/>
    <property type="match status" value="1"/>
</dbReference>
<evidence type="ECO:0000313" key="10">
    <source>
        <dbReference type="Proteomes" id="UP000031419"/>
    </source>
</evidence>
<feature type="site" description="Important for catalytic activity" evidence="7">
    <location>
        <position position="282"/>
    </location>
</feature>
<evidence type="ECO:0000256" key="5">
    <source>
        <dbReference type="ARBA" id="ARBA00023239"/>
    </source>
</evidence>
<gene>
    <name evidence="7" type="primary">mltG</name>
    <name evidence="9" type="ORF">GU90_08325</name>
</gene>
<evidence type="ECO:0000256" key="8">
    <source>
        <dbReference type="SAM" id="MobiDB-lite"/>
    </source>
</evidence>
<protein>
    <recommendedName>
        <fullName evidence="7">Endolytic murein transglycosylase</fullName>
        <ecNumber evidence="7">4.2.2.29</ecNumber>
    </recommendedName>
    <alternativeName>
        <fullName evidence="7">Peptidoglycan lytic transglycosylase</fullName>
    </alternativeName>
    <alternativeName>
        <fullName evidence="7">Peptidoglycan polymerization terminase</fullName>
    </alternativeName>
</protein>
<dbReference type="PANTHER" id="PTHR30518:SF2">
    <property type="entry name" value="ENDOLYTIC MUREIN TRANSGLYCOSYLASE"/>
    <property type="match status" value="1"/>
</dbReference>
<comment type="function">
    <text evidence="7">Functions as a peptidoglycan terminase that cleaves nascent peptidoglycan strands endolytically to terminate their elongation.</text>
</comment>
<dbReference type="AlphaFoldDB" id="A0A073AZN2"/>
<keyword evidence="6 7" id="KW-0961">Cell wall biogenesis/degradation</keyword>
<dbReference type="InterPro" id="IPR003770">
    <property type="entry name" value="MLTG-like"/>
</dbReference>
<dbReference type="PANTHER" id="PTHR30518">
    <property type="entry name" value="ENDOLYTIC MUREIN TRANSGLYCOSYLASE"/>
    <property type="match status" value="1"/>
</dbReference>